<dbReference type="AlphaFoldDB" id="A0AAD4K437"/>
<keyword evidence="2" id="KW-1185">Reference proteome</keyword>
<name>A0AAD4K437_9MUSC</name>
<evidence type="ECO:0008006" key="3">
    <source>
        <dbReference type="Google" id="ProtNLM"/>
    </source>
</evidence>
<dbReference type="InterPro" id="IPR012674">
    <property type="entry name" value="Calycin"/>
</dbReference>
<evidence type="ECO:0000313" key="1">
    <source>
        <dbReference type="EMBL" id="KAH8377090.1"/>
    </source>
</evidence>
<gene>
    <name evidence="1" type="ORF">KR093_003404</name>
</gene>
<organism evidence="1 2">
    <name type="scientific">Drosophila rubida</name>
    <dbReference type="NCBI Taxonomy" id="30044"/>
    <lineage>
        <taxon>Eukaryota</taxon>
        <taxon>Metazoa</taxon>
        <taxon>Ecdysozoa</taxon>
        <taxon>Arthropoda</taxon>
        <taxon>Hexapoda</taxon>
        <taxon>Insecta</taxon>
        <taxon>Pterygota</taxon>
        <taxon>Neoptera</taxon>
        <taxon>Endopterygota</taxon>
        <taxon>Diptera</taxon>
        <taxon>Brachycera</taxon>
        <taxon>Muscomorpha</taxon>
        <taxon>Ephydroidea</taxon>
        <taxon>Drosophilidae</taxon>
        <taxon>Drosophila</taxon>
    </lineage>
</organism>
<comment type="caution">
    <text evidence="1">The sequence shown here is derived from an EMBL/GenBank/DDBJ whole genome shotgun (WGS) entry which is preliminary data.</text>
</comment>
<proteinExistence type="predicted"/>
<dbReference type="Gene3D" id="2.40.128.20">
    <property type="match status" value="1"/>
</dbReference>
<sequence length="132" mass="15655">QQLLGYWYAYATTPLPFRDYQRRCASYNVLNSTYFDTNILLTNYESLTITYACNYNQQKDKWILKLRILTRTRTPMPATIKAAMTFLQTVNFPVDTLDWLKSEAFCFEWYELKFETGLRPADFQAPFNRPGD</sequence>
<dbReference type="EMBL" id="JAJJHW010001127">
    <property type="protein sequence ID" value="KAH8377090.1"/>
    <property type="molecule type" value="Genomic_DNA"/>
</dbReference>
<protein>
    <recommendedName>
        <fullName evidence="3">Apolipoprotein D</fullName>
    </recommendedName>
</protein>
<dbReference type="SUPFAM" id="SSF50814">
    <property type="entry name" value="Lipocalins"/>
    <property type="match status" value="1"/>
</dbReference>
<accession>A0AAD4K437</accession>
<evidence type="ECO:0000313" key="2">
    <source>
        <dbReference type="Proteomes" id="UP001200034"/>
    </source>
</evidence>
<reference evidence="1" key="1">
    <citation type="journal article" date="2021" name="Mol. Ecol. Resour.">
        <title>Phylogenomic analyses of the genus Drosophila reveals genomic signals of climate adaptation.</title>
        <authorList>
            <person name="Li F."/>
            <person name="Rane R.V."/>
            <person name="Luria V."/>
            <person name="Xiong Z."/>
            <person name="Chen J."/>
            <person name="Li Z."/>
            <person name="Catullo R.A."/>
            <person name="Griffin P.C."/>
            <person name="Schiffer M."/>
            <person name="Pearce S."/>
            <person name="Lee S.F."/>
            <person name="McElroy K."/>
            <person name="Stocker A."/>
            <person name="Shirriffs J."/>
            <person name="Cockerell F."/>
            <person name="Coppin C."/>
            <person name="Sgro C.M."/>
            <person name="Karger A."/>
            <person name="Cain J.W."/>
            <person name="Weber J.A."/>
            <person name="Santpere G."/>
            <person name="Kirschner M.W."/>
            <person name="Hoffmann A.A."/>
            <person name="Oakeshott J.G."/>
            <person name="Zhang G."/>
        </authorList>
    </citation>
    <scope>NUCLEOTIDE SEQUENCE</scope>
    <source>
        <strain evidence="1">BGI-SZ-2011g</strain>
    </source>
</reference>
<dbReference type="Proteomes" id="UP001200034">
    <property type="component" value="Unassembled WGS sequence"/>
</dbReference>
<feature type="non-terminal residue" evidence="1">
    <location>
        <position position="1"/>
    </location>
</feature>